<dbReference type="EC" id="3.2.1.25" evidence="3"/>
<dbReference type="InterPro" id="IPR008979">
    <property type="entry name" value="Galactose-bd-like_sf"/>
</dbReference>
<dbReference type="SUPFAM" id="SSF51445">
    <property type="entry name" value="(Trans)glycosidases"/>
    <property type="match status" value="1"/>
</dbReference>
<accession>A0A178IKQ8</accession>
<proteinExistence type="inferred from homology"/>
<dbReference type="EMBL" id="LRRQ01000057">
    <property type="protein sequence ID" value="OAM90462.1"/>
    <property type="molecule type" value="Genomic_DNA"/>
</dbReference>
<evidence type="ECO:0000259" key="7">
    <source>
        <dbReference type="Pfam" id="PF22666"/>
    </source>
</evidence>
<dbReference type="InterPro" id="IPR006102">
    <property type="entry name" value="Ig-like_GH2"/>
</dbReference>
<feature type="domain" description="Beta-mannosidase-like galactose-binding" evidence="7">
    <location>
        <begin position="26"/>
        <end position="170"/>
    </location>
</feature>
<dbReference type="Proteomes" id="UP000078486">
    <property type="component" value="Unassembled WGS sequence"/>
</dbReference>
<dbReference type="Gene3D" id="2.60.40.10">
    <property type="entry name" value="Immunoglobulins"/>
    <property type="match status" value="1"/>
</dbReference>
<evidence type="ECO:0000259" key="6">
    <source>
        <dbReference type="Pfam" id="PF00703"/>
    </source>
</evidence>
<dbReference type="InterPro" id="IPR050887">
    <property type="entry name" value="Beta-mannosidase_GH2"/>
</dbReference>
<evidence type="ECO:0000313" key="8">
    <source>
        <dbReference type="EMBL" id="OAM90462.1"/>
    </source>
</evidence>
<keyword evidence="5" id="KW-0326">Glycosidase</keyword>
<evidence type="ECO:0000256" key="2">
    <source>
        <dbReference type="ARBA" id="ARBA00007401"/>
    </source>
</evidence>
<dbReference type="Pfam" id="PF22666">
    <property type="entry name" value="Glyco_hydro_2_N2"/>
    <property type="match status" value="1"/>
</dbReference>
<dbReference type="InterPro" id="IPR013783">
    <property type="entry name" value="Ig-like_fold"/>
</dbReference>
<evidence type="ECO:0000313" key="9">
    <source>
        <dbReference type="Proteomes" id="UP000078486"/>
    </source>
</evidence>
<dbReference type="PANTHER" id="PTHR43730">
    <property type="entry name" value="BETA-MANNOSIDASE"/>
    <property type="match status" value="1"/>
</dbReference>
<dbReference type="PANTHER" id="PTHR43730:SF1">
    <property type="entry name" value="BETA-MANNOSIDASE"/>
    <property type="match status" value="1"/>
</dbReference>
<name>A0A178IKQ8_9BACT</name>
<keyword evidence="4" id="KW-0378">Hydrolase</keyword>
<keyword evidence="9" id="KW-1185">Reference proteome</keyword>
<comment type="similarity">
    <text evidence="2">Belongs to the glycosyl hydrolase 2 family.</text>
</comment>
<dbReference type="GO" id="GO:0005975">
    <property type="term" value="P:carbohydrate metabolic process"/>
    <property type="evidence" value="ECO:0007669"/>
    <property type="project" value="InterPro"/>
</dbReference>
<reference evidence="8 9" key="1">
    <citation type="submission" date="2016-01" db="EMBL/GenBank/DDBJ databases">
        <title>High potential of lignocellulose degradation of a new Verrucomicrobia species.</title>
        <authorList>
            <person name="Wang Y."/>
            <person name="Shi Y."/>
            <person name="Qiu Z."/>
            <person name="Liu S."/>
            <person name="Yang H."/>
        </authorList>
    </citation>
    <scope>NUCLEOTIDE SEQUENCE [LARGE SCALE GENOMIC DNA]</scope>
    <source>
        <strain evidence="8 9">TSB47</strain>
    </source>
</reference>
<gene>
    <name evidence="8" type="ORF">AW736_07760</name>
</gene>
<dbReference type="InterPro" id="IPR017853">
    <property type="entry name" value="GH"/>
</dbReference>
<evidence type="ECO:0000256" key="3">
    <source>
        <dbReference type="ARBA" id="ARBA00012754"/>
    </source>
</evidence>
<evidence type="ECO:0000256" key="4">
    <source>
        <dbReference type="ARBA" id="ARBA00022801"/>
    </source>
</evidence>
<evidence type="ECO:0000256" key="5">
    <source>
        <dbReference type="ARBA" id="ARBA00023295"/>
    </source>
</evidence>
<dbReference type="RefSeq" id="WP_068769601.1">
    <property type="nucleotide sequence ID" value="NZ_CP109796.1"/>
</dbReference>
<dbReference type="GO" id="GO:0004567">
    <property type="term" value="F:beta-mannosidase activity"/>
    <property type="evidence" value="ECO:0007669"/>
    <property type="project" value="UniProtKB-EC"/>
</dbReference>
<organism evidence="8 9">
    <name type="scientific">Termitidicoccus mucosus</name>
    <dbReference type="NCBI Taxonomy" id="1184151"/>
    <lineage>
        <taxon>Bacteria</taxon>
        <taxon>Pseudomonadati</taxon>
        <taxon>Verrucomicrobiota</taxon>
        <taxon>Opitutia</taxon>
        <taxon>Opitutales</taxon>
        <taxon>Opitutaceae</taxon>
        <taxon>Termitidicoccus</taxon>
    </lineage>
</organism>
<dbReference type="SUPFAM" id="SSF49785">
    <property type="entry name" value="Galactose-binding domain-like"/>
    <property type="match status" value="1"/>
</dbReference>
<dbReference type="InterPro" id="IPR054593">
    <property type="entry name" value="Beta-mannosidase-like_N2"/>
</dbReference>
<comment type="catalytic activity">
    <reaction evidence="1">
        <text>Hydrolysis of terminal, non-reducing beta-D-mannose residues in beta-D-mannosides.</text>
        <dbReference type="EC" id="3.2.1.25"/>
    </reaction>
</comment>
<evidence type="ECO:0000256" key="1">
    <source>
        <dbReference type="ARBA" id="ARBA00000829"/>
    </source>
</evidence>
<dbReference type="Gene3D" id="3.20.20.80">
    <property type="entry name" value="Glycosidases"/>
    <property type="match status" value="1"/>
</dbReference>
<dbReference type="AlphaFoldDB" id="A0A178IKQ8"/>
<dbReference type="STRING" id="1184151.AW736_07760"/>
<comment type="caution">
    <text evidence="8">The sequence shown here is derived from an EMBL/GenBank/DDBJ whole genome shotgun (WGS) entry which is preliminary data.</text>
</comment>
<feature type="domain" description="Glycoside hydrolase family 2 immunoglobulin-like beta-sandwich" evidence="6">
    <location>
        <begin position="182"/>
        <end position="274"/>
    </location>
</feature>
<sequence>MSSRATFPVSWQLARLPSPAATPAPADWIPATVPGAVQLDWARVQSLPDLHFGQNVRAYNGLEDFWWLYRAAIPAVKRAADERVFLAGDGLDYHAEFRAGDRVLLEHTGVCTPFELDVTGLAPGTPLEILIHPAPKREGAPPDRSQAAHVTKPVVSYGWDWHPRLIPLGLCHDTRFEKRPAAHIRHIDFRYVLADDFSSARITVAVETSMPSGITWRLREPGGRVVLESSESVATLREPQLWWTHDHGEPALYTLEVSLDAPGADAATRRVGFRRVRLVMHEGAWSHPAGFPKSRSLPPVTVELNGRRIFARGTNFVCPDIFHGRVDAATYEPLLALARDAHFNLLRCWGGTATPKESFFEQCDELGLLVWQEFPLACNAYPDDDAYLDGLDRESRAIIRRVRQHPCLALWCGGNELFNSWSRMDDQSLALRLLNRNCLDLDPLTPFIPTAPLEGMGHGDYRFLDPDGRDIFQIFRSAACTAYSEFGCPGLAPVEYLKTFIPAEELWPPRPCTSWETHHAFGAWSSDNALWINTRASEHYFGESTSLEQHVARGEWLQSEGVKSVFEEARRQSPRCSMALNWCFNEPWPTAANNSIVNYPARPKPAYYAARAACRPTLASARIPKFQWERGECFSAEIWVLNDSPVAQPGGELIVALECDGLVIELLRWRIPDLPPQQTVVGPSVRIKLQNTQDGEFTLMLRVTGHEDWDSSYRLSLRPAMDEIASVGARALNH</sequence>
<dbReference type="Gene3D" id="2.60.120.260">
    <property type="entry name" value="Galactose-binding domain-like"/>
    <property type="match status" value="1"/>
</dbReference>
<dbReference type="InterPro" id="IPR036156">
    <property type="entry name" value="Beta-gal/glucu_dom_sf"/>
</dbReference>
<dbReference type="GO" id="GO:0006516">
    <property type="term" value="P:glycoprotein catabolic process"/>
    <property type="evidence" value="ECO:0007669"/>
    <property type="project" value="TreeGrafter"/>
</dbReference>
<dbReference type="Pfam" id="PF00703">
    <property type="entry name" value="Glyco_hydro_2"/>
    <property type="match status" value="1"/>
</dbReference>
<protein>
    <recommendedName>
        <fullName evidence="3">beta-mannosidase</fullName>
        <ecNumber evidence="3">3.2.1.25</ecNumber>
    </recommendedName>
</protein>
<dbReference type="SUPFAM" id="SSF49303">
    <property type="entry name" value="beta-Galactosidase/glucuronidase domain"/>
    <property type="match status" value="1"/>
</dbReference>